<dbReference type="EnsemblPlants" id="Bo1g101390.1">
    <property type="protein sequence ID" value="Bo1g101390.1"/>
    <property type="gene ID" value="Bo1g101390"/>
</dbReference>
<evidence type="ECO:0000313" key="1">
    <source>
        <dbReference type="EnsemblPlants" id="Bo1g101390.1"/>
    </source>
</evidence>
<dbReference type="eggNOG" id="KOG0987">
    <property type="taxonomic scope" value="Eukaryota"/>
</dbReference>
<dbReference type="InterPro" id="IPR027417">
    <property type="entry name" value="P-loop_NTPase"/>
</dbReference>
<dbReference type="Gramene" id="Bo1g101390.1">
    <property type="protein sequence ID" value="Bo1g101390.1"/>
    <property type="gene ID" value="Bo1g101390"/>
</dbReference>
<dbReference type="SUPFAM" id="SSF52540">
    <property type="entry name" value="P-loop containing nucleoside triphosphate hydrolases"/>
    <property type="match status" value="1"/>
</dbReference>
<name>A0A0D3AB26_BRAOL</name>
<dbReference type="HOGENOM" id="CLU_001324_11_1_1"/>
<accession>A0A0D3AB26</accession>
<dbReference type="AlphaFoldDB" id="A0A0D3AB26"/>
<evidence type="ECO:0000313" key="2">
    <source>
        <dbReference type="Proteomes" id="UP000032141"/>
    </source>
</evidence>
<dbReference type="Proteomes" id="UP000032141">
    <property type="component" value="Chromosome C1"/>
</dbReference>
<sequence>MTINKSQDQSLKQVALYLPHPVFTHGQLYVAMSRVTTPSGLKILDETSDIDGEDGVTNIVYKEIFKDVRTTKARPSEEAEEARAFDLHKYILGSAINAQSII</sequence>
<reference evidence="1 2" key="1">
    <citation type="journal article" date="2014" name="Genome Biol.">
        <title>Transcriptome and methylome profiling reveals relics of genome dominance in the mesopolyploid Brassica oleracea.</title>
        <authorList>
            <person name="Parkin I.A."/>
            <person name="Koh C."/>
            <person name="Tang H."/>
            <person name="Robinson S.J."/>
            <person name="Kagale S."/>
            <person name="Clarke W.E."/>
            <person name="Town C.D."/>
            <person name="Nixon J."/>
            <person name="Krishnakumar V."/>
            <person name="Bidwell S.L."/>
            <person name="Denoeud F."/>
            <person name="Belcram H."/>
            <person name="Links M.G."/>
            <person name="Just J."/>
            <person name="Clarke C."/>
            <person name="Bender T."/>
            <person name="Huebert T."/>
            <person name="Mason A.S."/>
            <person name="Pires J.C."/>
            <person name="Barker G."/>
            <person name="Moore J."/>
            <person name="Walley P.G."/>
            <person name="Manoli S."/>
            <person name="Batley J."/>
            <person name="Edwards D."/>
            <person name="Nelson M.N."/>
            <person name="Wang X."/>
            <person name="Paterson A.H."/>
            <person name="King G."/>
            <person name="Bancroft I."/>
            <person name="Chalhoub B."/>
            <person name="Sharpe A.G."/>
        </authorList>
    </citation>
    <scope>NUCLEOTIDE SEQUENCE</scope>
    <source>
        <strain evidence="1 2">cv. TO1000</strain>
    </source>
</reference>
<proteinExistence type="predicted"/>
<dbReference type="OMA" id="RRGADIC"/>
<keyword evidence="2" id="KW-1185">Reference proteome</keyword>
<organism evidence="1 2">
    <name type="scientific">Brassica oleracea var. oleracea</name>
    <dbReference type="NCBI Taxonomy" id="109376"/>
    <lineage>
        <taxon>Eukaryota</taxon>
        <taxon>Viridiplantae</taxon>
        <taxon>Streptophyta</taxon>
        <taxon>Embryophyta</taxon>
        <taxon>Tracheophyta</taxon>
        <taxon>Spermatophyta</taxon>
        <taxon>Magnoliopsida</taxon>
        <taxon>eudicotyledons</taxon>
        <taxon>Gunneridae</taxon>
        <taxon>Pentapetalae</taxon>
        <taxon>rosids</taxon>
        <taxon>malvids</taxon>
        <taxon>Brassicales</taxon>
        <taxon>Brassicaceae</taxon>
        <taxon>Brassiceae</taxon>
        <taxon>Brassica</taxon>
    </lineage>
</organism>
<evidence type="ECO:0008006" key="3">
    <source>
        <dbReference type="Google" id="ProtNLM"/>
    </source>
</evidence>
<reference evidence="1" key="2">
    <citation type="submission" date="2015-03" db="UniProtKB">
        <authorList>
            <consortium name="EnsemblPlants"/>
        </authorList>
    </citation>
    <scope>IDENTIFICATION</scope>
</reference>
<dbReference type="STRING" id="109376.A0A0D3AB26"/>
<protein>
    <recommendedName>
        <fullName evidence="3">ATP-dependent DNA helicase</fullName>
    </recommendedName>
</protein>